<evidence type="ECO:0000313" key="3">
    <source>
        <dbReference type="Proteomes" id="UP000275727"/>
    </source>
</evidence>
<protein>
    <recommendedName>
        <fullName evidence="1">Microcystin LR degradation protein MlrC C-terminal domain-containing protein</fullName>
    </recommendedName>
</protein>
<dbReference type="InterPro" id="IPR010799">
    <property type="entry name" value="MlrC_C"/>
</dbReference>
<proteinExistence type="predicted"/>
<organism evidence="2 3">
    <name type="scientific">Sphingosinicella microcystinivorans</name>
    <dbReference type="NCBI Taxonomy" id="335406"/>
    <lineage>
        <taxon>Bacteria</taxon>
        <taxon>Pseudomonadati</taxon>
        <taxon>Pseudomonadota</taxon>
        <taxon>Alphaproteobacteria</taxon>
        <taxon>Sphingomonadales</taxon>
        <taxon>Sphingosinicellaceae</taxon>
        <taxon>Sphingosinicella</taxon>
    </lineage>
</organism>
<name>A0AAD1D264_SPHMI</name>
<dbReference type="KEGG" id="smic:SmB9_00210"/>
<dbReference type="Proteomes" id="UP000275727">
    <property type="component" value="Chromosome"/>
</dbReference>
<dbReference type="EMBL" id="AP018711">
    <property type="protein sequence ID" value="BBE32363.1"/>
    <property type="molecule type" value="Genomic_DNA"/>
</dbReference>
<gene>
    <name evidence="2" type="ORF">SmB9_00210</name>
</gene>
<dbReference type="AlphaFoldDB" id="A0AAD1D264"/>
<reference evidence="2 3" key="1">
    <citation type="submission" date="2018-06" db="EMBL/GenBank/DDBJ databases">
        <title>Complete Genome Sequence of the Microcystin-Degrading Bacterium Sphingosinicella microcystinivorans Strain B-9.</title>
        <authorList>
            <person name="Jin H."/>
            <person name="Nishizawa T."/>
            <person name="Guo Y."/>
            <person name="Nishizawa A."/>
            <person name="Park H."/>
            <person name="Kato H."/>
            <person name="Tsuji K."/>
            <person name="Harada K."/>
        </authorList>
    </citation>
    <scope>NUCLEOTIDE SEQUENCE [LARGE SCALE GENOMIC DNA]</scope>
    <source>
        <strain evidence="2 3">B9</strain>
    </source>
</reference>
<sequence length="127" mass="13973">MRDDVKQRMFAADPNMPIGLAVGLRADGIDIAVNSIRQQTFDPDCFRELGINVDSKALVVVKSSQHFRALFDPIARTALYCDAPGSLCMDFAKLPYSGIRLTRSNAGYHSDQPVRRVTGAIASRSKE</sequence>
<dbReference type="Pfam" id="PF07171">
    <property type="entry name" value="MlrC_C"/>
    <property type="match status" value="1"/>
</dbReference>
<feature type="domain" description="Microcystin LR degradation protein MlrC C-terminal" evidence="1">
    <location>
        <begin position="10"/>
        <end position="97"/>
    </location>
</feature>
<evidence type="ECO:0000313" key="2">
    <source>
        <dbReference type="EMBL" id="BBE32363.1"/>
    </source>
</evidence>
<accession>A0AAD1D264</accession>
<evidence type="ECO:0000259" key="1">
    <source>
        <dbReference type="Pfam" id="PF07171"/>
    </source>
</evidence>